<protein>
    <submittedName>
        <fullName evidence="2">Uncharacterized protein</fullName>
    </submittedName>
</protein>
<feature type="compositionally biased region" description="Basic and acidic residues" evidence="1">
    <location>
        <begin position="179"/>
        <end position="191"/>
    </location>
</feature>
<dbReference type="STRING" id="692275.M3DET4"/>
<dbReference type="Proteomes" id="UP000016931">
    <property type="component" value="Unassembled WGS sequence"/>
</dbReference>
<proteinExistence type="predicted"/>
<dbReference type="GeneID" id="27905886"/>
<dbReference type="eggNOG" id="ENOG502RNE2">
    <property type="taxonomic scope" value="Eukaryota"/>
</dbReference>
<dbReference type="EMBL" id="KB456261">
    <property type="protein sequence ID" value="EMF16029.1"/>
    <property type="molecule type" value="Genomic_DNA"/>
</dbReference>
<organism evidence="2 3">
    <name type="scientific">Sphaerulina musiva (strain SO2202)</name>
    <name type="common">Poplar stem canker fungus</name>
    <name type="synonym">Septoria musiva</name>
    <dbReference type="NCBI Taxonomy" id="692275"/>
    <lineage>
        <taxon>Eukaryota</taxon>
        <taxon>Fungi</taxon>
        <taxon>Dikarya</taxon>
        <taxon>Ascomycota</taxon>
        <taxon>Pezizomycotina</taxon>
        <taxon>Dothideomycetes</taxon>
        <taxon>Dothideomycetidae</taxon>
        <taxon>Mycosphaerellales</taxon>
        <taxon>Mycosphaerellaceae</taxon>
        <taxon>Sphaerulina</taxon>
    </lineage>
</organism>
<dbReference type="AlphaFoldDB" id="M3DET4"/>
<reference evidence="2 3" key="1">
    <citation type="journal article" date="2012" name="PLoS Pathog.">
        <title>Diverse lifestyles and strategies of plant pathogenesis encoded in the genomes of eighteen Dothideomycetes fungi.</title>
        <authorList>
            <person name="Ohm R.A."/>
            <person name="Feau N."/>
            <person name="Henrissat B."/>
            <person name="Schoch C.L."/>
            <person name="Horwitz B.A."/>
            <person name="Barry K.W."/>
            <person name="Condon B.J."/>
            <person name="Copeland A.C."/>
            <person name="Dhillon B."/>
            <person name="Glaser F."/>
            <person name="Hesse C.N."/>
            <person name="Kosti I."/>
            <person name="LaButti K."/>
            <person name="Lindquist E.A."/>
            <person name="Lucas S."/>
            <person name="Salamov A.A."/>
            <person name="Bradshaw R.E."/>
            <person name="Ciuffetti L."/>
            <person name="Hamelin R.C."/>
            <person name="Kema G.H.J."/>
            <person name="Lawrence C."/>
            <person name="Scott J.A."/>
            <person name="Spatafora J.W."/>
            <person name="Turgeon B.G."/>
            <person name="de Wit P.J.G.M."/>
            <person name="Zhong S."/>
            <person name="Goodwin S.B."/>
            <person name="Grigoriev I.V."/>
        </authorList>
    </citation>
    <scope>NUCLEOTIDE SEQUENCE [LARGE SCALE GENOMIC DNA]</scope>
    <source>
        <strain evidence="2 3">SO2202</strain>
    </source>
</reference>
<gene>
    <name evidence="2" type="ORF">SEPMUDRAFT_39568</name>
</gene>
<dbReference type="OrthoDB" id="439943at2759"/>
<accession>M3DET4</accession>
<evidence type="ECO:0000313" key="3">
    <source>
        <dbReference type="Proteomes" id="UP000016931"/>
    </source>
</evidence>
<dbReference type="HOGENOM" id="CLU_1316132_0_0_1"/>
<evidence type="ECO:0000313" key="2">
    <source>
        <dbReference type="EMBL" id="EMF16029.1"/>
    </source>
</evidence>
<name>M3DET4_SPHMS</name>
<sequence>MSKTVRKINNLLSNEVSVSVQASRNATCQLAKYVGHELQTVSREIQVFGKTANAMLNKAGRANEELAKGLVKDLVVVQKDLVRFTRDLSVSVKSRVEAAKSNTKALIQSPLALSRQRVQNLKQAFRRQEKGQHAKAAAKLPIKDRATAAQKTQQSVKRQLHLKNEQKAKVEARLQASKQHREEHVAMEQRKANNMPSDTVPGPAANQYR</sequence>
<evidence type="ECO:0000256" key="1">
    <source>
        <dbReference type="SAM" id="MobiDB-lite"/>
    </source>
</evidence>
<feature type="region of interest" description="Disordered" evidence="1">
    <location>
        <begin position="165"/>
        <end position="209"/>
    </location>
</feature>
<dbReference type="RefSeq" id="XP_016764150.1">
    <property type="nucleotide sequence ID" value="XM_016908749.1"/>
</dbReference>
<keyword evidence="3" id="KW-1185">Reference proteome</keyword>